<feature type="transmembrane region" description="Helical" evidence="1">
    <location>
        <begin position="32"/>
        <end position="50"/>
    </location>
</feature>
<evidence type="ECO:0000256" key="1">
    <source>
        <dbReference type="SAM" id="Phobius"/>
    </source>
</evidence>
<proteinExistence type="predicted"/>
<keyword evidence="1" id="KW-1133">Transmembrane helix</keyword>
<feature type="transmembrane region" description="Helical" evidence="1">
    <location>
        <begin position="112"/>
        <end position="132"/>
    </location>
</feature>
<feature type="transmembrane region" description="Helical" evidence="1">
    <location>
        <begin position="86"/>
        <end position="105"/>
    </location>
</feature>
<feature type="transmembrane region" description="Helical" evidence="1">
    <location>
        <begin position="181"/>
        <end position="197"/>
    </location>
</feature>
<dbReference type="RefSeq" id="WP_213109824.1">
    <property type="nucleotide sequence ID" value="NZ_JAGYPJ010000001.1"/>
</dbReference>
<dbReference type="EMBL" id="JAGYPJ010000001">
    <property type="protein sequence ID" value="MBS4199118.1"/>
    <property type="molecule type" value="Genomic_DNA"/>
</dbReference>
<keyword evidence="3" id="KW-1185">Reference proteome</keyword>
<feature type="transmembrane region" description="Helical" evidence="1">
    <location>
        <begin position="209"/>
        <end position="228"/>
    </location>
</feature>
<reference evidence="2 3" key="1">
    <citation type="submission" date="2021-05" db="EMBL/GenBank/DDBJ databases">
        <title>Novel Bacillus species.</title>
        <authorList>
            <person name="Liu G."/>
        </authorList>
    </citation>
    <scope>NUCLEOTIDE SEQUENCE [LARGE SCALE GENOMIC DNA]</scope>
    <source>
        <strain evidence="2 3">FJAT-49732</strain>
    </source>
</reference>
<keyword evidence="1" id="KW-0472">Membrane</keyword>
<feature type="transmembrane region" description="Helical" evidence="1">
    <location>
        <begin position="152"/>
        <end position="174"/>
    </location>
</feature>
<accession>A0A942TKG6</accession>
<organism evidence="2 3">
    <name type="scientific">Lederbergia citrisecunda</name>
    <dbReference type="NCBI Taxonomy" id="2833583"/>
    <lineage>
        <taxon>Bacteria</taxon>
        <taxon>Bacillati</taxon>
        <taxon>Bacillota</taxon>
        <taxon>Bacilli</taxon>
        <taxon>Bacillales</taxon>
        <taxon>Bacillaceae</taxon>
        <taxon>Lederbergia</taxon>
    </lineage>
</organism>
<evidence type="ECO:0000313" key="2">
    <source>
        <dbReference type="EMBL" id="MBS4199118.1"/>
    </source>
</evidence>
<evidence type="ECO:0008006" key="4">
    <source>
        <dbReference type="Google" id="ProtNLM"/>
    </source>
</evidence>
<name>A0A942TKG6_9BACI</name>
<dbReference type="Pfam" id="PF05857">
    <property type="entry name" value="TraX"/>
    <property type="match status" value="1"/>
</dbReference>
<sequence>MTTTFLKLIAVVSMLIDHTGQFIPNTPEYLRYIGRLAIPIFAYFVGIGYRKTSNKKKYMIRLYVLSVVMAFINLIINSFYNDSGDFIRNNYFATLFLIVVCIHILEKRQVKLYVHFILWQIISFVLLVLLDWQSIVIIQQPTGITTPFYGDILGHIMIVEGGIFFVIFGVLLYLSNNKIKLTVAYCLFNLFLFAAYAKWGGRIPSYSRLWFPFADYQWMMIGALPLLLLYNGKKGIGLKYFFYFFYPIHIIILYFIGENLH</sequence>
<protein>
    <recommendedName>
        <fullName evidence="4">TraX protein</fullName>
    </recommendedName>
</protein>
<keyword evidence="1" id="KW-0812">Transmembrane</keyword>
<dbReference type="InterPro" id="IPR008875">
    <property type="entry name" value="TraX"/>
</dbReference>
<dbReference type="Proteomes" id="UP000682713">
    <property type="component" value="Unassembled WGS sequence"/>
</dbReference>
<feature type="transmembrane region" description="Helical" evidence="1">
    <location>
        <begin position="62"/>
        <end position="80"/>
    </location>
</feature>
<feature type="transmembrane region" description="Helical" evidence="1">
    <location>
        <begin position="240"/>
        <end position="257"/>
    </location>
</feature>
<comment type="caution">
    <text evidence="2">The sequence shown here is derived from an EMBL/GenBank/DDBJ whole genome shotgun (WGS) entry which is preliminary data.</text>
</comment>
<gene>
    <name evidence="2" type="ORF">KHA93_05540</name>
</gene>
<dbReference type="AlphaFoldDB" id="A0A942TKG6"/>
<evidence type="ECO:0000313" key="3">
    <source>
        <dbReference type="Proteomes" id="UP000682713"/>
    </source>
</evidence>